<accession>H2EFU7</accession>
<organism evidence="1">
    <name type="scientific">Moumouvirus sp. 'Monve'</name>
    <dbReference type="NCBI Taxonomy" id="1128131"/>
    <lineage>
        <taxon>Viruses</taxon>
        <taxon>Varidnaviria</taxon>
        <taxon>Bamfordvirae</taxon>
        <taxon>Nucleocytoviricota</taxon>
        <taxon>Megaviricetes</taxon>
        <taxon>Imitervirales</taxon>
        <taxon>Mimiviridae</taxon>
        <taxon>Megamimivirinae</taxon>
        <taxon>Moumouvirus</taxon>
    </lineage>
</organism>
<proteinExistence type="predicted"/>
<evidence type="ECO:0000313" key="1">
    <source>
        <dbReference type="EMBL" id="AEX62999.1"/>
    </source>
</evidence>
<dbReference type="EMBL" id="JN885999">
    <property type="protein sequence ID" value="AEX62999.1"/>
    <property type="molecule type" value="Genomic_DNA"/>
</dbReference>
<gene>
    <name evidence="1" type="ORF">mv_R797</name>
</gene>
<reference evidence="1" key="1">
    <citation type="submission" date="2011-10" db="EMBL/GenBank/DDBJ databases">
        <title>Provirophages and transpovirons: unique mobilome of giant viruses.</title>
        <authorList>
            <person name="Desnues C."/>
            <person name="LaScola B."/>
            <person name="Yutin N."/>
            <person name="Fournous G."/>
            <person name="Koonin E."/>
            <person name="Raoult D."/>
        </authorList>
    </citation>
    <scope>NUCLEOTIDE SEQUENCE</scope>
    <source>
        <strain evidence="1">Mv13-mv</strain>
    </source>
</reference>
<name>H2EFU7_9VIRU</name>
<sequence length="51" mass="5942">MWLRGAELEGMVKKQIHLWIILSEASKLLKKGMRNVHRLDGCGLLNKWLKV</sequence>
<protein>
    <submittedName>
        <fullName evidence="1">Uncharacterized protein</fullName>
    </submittedName>
</protein>